<keyword evidence="2" id="KW-1185">Reference proteome</keyword>
<dbReference type="EnsemblMetazoa" id="GAUT005874-RA">
    <property type="protein sequence ID" value="GAUT005874-PA"/>
    <property type="gene ID" value="GAUT005874"/>
</dbReference>
<name>A0A1A9UID3_GLOAU</name>
<dbReference type="AlphaFoldDB" id="A0A1A9UID3"/>
<proteinExistence type="predicted"/>
<dbReference type="SUPFAM" id="SSF56219">
    <property type="entry name" value="DNase I-like"/>
    <property type="match status" value="1"/>
</dbReference>
<accession>A0A1A9UID3</accession>
<evidence type="ECO:0000313" key="2">
    <source>
        <dbReference type="Proteomes" id="UP000078200"/>
    </source>
</evidence>
<sequence length="168" mass="19523">MRFSEHTMPFKVLKTTNPKAERPISHHSKVTIMVSKKFWLASQNQLSAGEAILNHNSLKFKELSPIKTDVIENIGLDNENYMLMSVYFRCESYSNELKRKFERDLRKIMKQNGNLTICGDRNVNRPRWCCARVLTGSYLPTEKVIDVSVLTPLMAKKVILTLYPQQRM</sequence>
<evidence type="ECO:0000313" key="1">
    <source>
        <dbReference type="EnsemblMetazoa" id="GAUT005874-PA"/>
    </source>
</evidence>
<evidence type="ECO:0008006" key="3">
    <source>
        <dbReference type="Google" id="ProtNLM"/>
    </source>
</evidence>
<dbReference type="Proteomes" id="UP000078200">
    <property type="component" value="Unassembled WGS sequence"/>
</dbReference>
<dbReference type="Gene3D" id="3.60.10.10">
    <property type="entry name" value="Endonuclease/exonuclease/phosphatase"/>
    <property type="match status" value="1"/>
</dbReference>
<organism evidence="1 2">
    <name type="scientific">Glossina austeni</name>
    <name type="common">Savannah tsetse fly</name>
    <dbReference type="NCBI Taxonomy" id="7395"/>
    <lineage>
        <taxon>Eukaryota</taxon>
        <taxon>Metazoa</taxon>
        <taxon>Ecdysozoa</taxon>
        <taxon>Arthropoda</taxon>
        <taxon>Hexapoda</taxon>
        <taxon>Insecta</taxon>
        <taxon>Pterygota</taxon>
        <taxon>Neoptera</taxon>
        <taxon>Endopterygota</taxon>
        <taxon>Diptera</taxon>
        <taxon>Brachycera</taxon>
        <taxon>Muscomorpha</taxon>
        <taxon>Hippoboscoidea</taxon>
        <taxon>Glossinidae</taxon>
        <taxon>Glossina</taxon>
    </lineage>
</organism>
<protein>
    <recommendedName>
        <fullName evidence="3">Endonuclease/exonuclease/phosphatase domain-containing protein</fullName>
    </recommendedName>
</protein>
<reference evidence="1" key="1">
    <citation type="submission" date="2020-05" db="UniProtKB">
        <authorList>
            <consortium name="EnsemblMetazoa"/>
        </authorList>
    </citation>
    <scope>IDENTIFICATION</scope>
    <source>
        <strain evidence="1">TTRI</strain>
    </source>
</reference>
<dbReference type="InterPro" id="IPR036691">
    <property type="entry name" value="Endo/exonu/phosph_ase_sf"/>
</dbReference>
<dbReference type="VEuPathDB" id="VectorBase:GAUT005874"/>